<keyword evidence="10" id="KW-1185">Reference proteome</keyword>
<comment type="catalytic activity">
    <reaction evidence="7 8">
        <text>D-glyceraldehyde 3-phosphate = dihydroxyacetone phosphate</text>
        <dbReference type="Rhea" id="RHEA:18585"/>
        <dbReference type="ChEBI" id="CHEBI:57642"/>
        <dbReference type="ChEBI" id="CHEBI:59776"/>
        <dbReference type="EC" id="5.3.1.1"/>
    </reaction>
</comment>
<evidence type="ECO:0000256" key="2">
    <source>
        <dbReference type="ARBA" id="ARBA00007422"/>
    </source>
</evidence>
<dbReference type="UniPathway" id="UPA00109">
    <property type="reaction ID" value="UER00189"/>
</dbReference>
<comment type="similarity">
    <text evidence="2 7 8">Belongs to the triosephosphate isomerase family.</text>
</comment>
<sequence length="257" mass="27214">MRIPLIAGNWKMNKTASEAATFVRELAQKAIPSPAVETVIAPPFTALDSVHRTLGLGSSIGLAGQNLHWEDHGAYTGEISAPMLKDLGCQYVILGHSERRAIFGERDAVIQKKLAAAFRHGLKPILCVGESLGEREAGRTAEIITGQLKGSLAGFTATHLATLTVAYEPVWAIGTGKAASPEQAVPVHQTIRQLLQQEWSSTIAQGTRILYGGSVTPQNVASFLASDEIDGALVGGACLQVESFASIIALAQKRTGH</sequence>
<feature type="active site" description="Electrophile" evidence="7">
    <location>
        <position position="96"/>
    </location>
</feature>
<keyword evidence="4 7" id="KW-0963">Cytoplasm</keyword>
<feature type="active site" description="Proton acceptor" evidence="7">
    <location>
        <position position="168"/>
    </location>
</feature>
<dbReference type="InParanoid" id="A0A330L0W9"/>
<feature type="binding site" evidence="7">
    <location>
        <begin position="235"/>
        <end position="236"/>
    </location>
    <ligand>
        <name>substrate</name>
    </ligand>
</feature>
<dbReference type="Proteomes" id="UP000248168">
    <property type="component" value="Unassembled WGS sequence"/>
</dbReference>
<evidence type="ECO:0000256" key="4">
    <source>
        <dbReference type="ARBA" id="ARBA00022490"/>
    </source>
</evidence>
<dbReference type="OrthoDB" id="9809429at2"/>
<comment type="pathway">
    <text evidence="7 8">Carbohydrate biosynthesis; gluconeogenesis.</text>
</comment>
<feature type="binding site" evidence="7">
    <location>
        <position position="174"/>
    </location>
    <ligand>
        <name>substrate</name>
    </ligand>
</feature>
<dbReference type="PROSITE" id="PS00171">
    <property type="entry name" value="TIM_1"/>
    <property type="match status" value="1"/>
</dbReference>
<keyword evidence="6 7" id="KW-0413">Isomerase</keyword>
<dbReference type="GO" id="GO:0004807">
    <property type="term" value="F:triose-phosphate isomerase activity"/>
    <property type="evidence" value="ECO:0007669"/>
    <property type="project" value="UniProtKB-UniRule"/>
</dbReference>
<reference evidence="10" key="1">
    <citation type="submission" date="2018-04" db="EMBL/GenBank/DDBJ databases">
        <authorList>
            <person name="Lucker S."/>
            <person name="Sakoula D."/>
        </authorList>
    </citation>
    <scope>NUCLEOTIDE SEQUENCE [LARGE SCALE GENOMIC DNA]</scope>
</reference>
<keyword evidence="5 7" id="KW-0324">Glycolysis</keyword>
<dbReference type="InterPro" id="IPR035990">
    <property type="entry name" value="TIM_sf"/>
</dbReference>
<dbReference type="PANTHER" id="PTHR21139:SF42">
    <property type="entry name" value="TRIOSEPHOSPHATE ISOMERASE"/>
    <property type="match status" value="1"/>
</dbReference>
<dbReference type="FunFam" id="3.20.20.70:FF:000016">
    <property type="entry name" value="Triosephosphate isomerase"/>
    <property type="match status" value="1"/>
</dbReference>
<dbReference type="InterPro" id="IPR022896">
    <property type="entry name" value="TrioseP_Isoase_bac/euk"/>
</dbReference>
<dbReference type="GO" id="GO:0006096">
    <property type="term" value="P:glycolytic process"/>
    <property type="evidence" value="ECO:0007669"/>
    <property type="project" value="UniProtKB-UniRule"/>
</dbReference>
<dbReference type="InterPro" id="IPR020861">
    <property type="entry name" value="Triosephosphate_isomerase_AS"/>
</dbReference>
<dbReference type="GO" id="GO:0019563">
    <property type="term" value="P:glycerol catabolic process"/>
    <property type="evidence" value="ECO:0007669"/>
    <property type="project" value="TreeGrafter"/>
</dbReference>
<evidence type="ECO:0000256" key="6">
    <source>
        <dbReference type="ARBA" id="ARBA00023235"/>
    </source>
</evidence>
<accession>A0A330L0W9</accession>
<evidence type="ECO:0000256" key="3">
    <source>
        <dbReference type="ARBA" id="ARBA00022432"/>
    </source>
</evidence>
<dbReference type="GO" id="GO:0006094">
    <property type="term" value="P:gluconeogenesis"/>
    <property type="evidence" value="ECO:0007669"/>
    <property type="project" value="UniProtKB-UniRule"/>
</dbReference>
<evidence type="ECO:0000313" key="10">
    <source>
        <dbReference type="Proteomes" id="UP000248168"/>
    </source>
</evidence>
<comment type="subcellular location">
    <subcellularLocation>
        <location evidence="7 8">Cytoplasm</location>
    </subcellularLocation>
</comment>
<name>A0A330L0W9_9BACT</name>
<comment type="pathway">
    <text evidence="1 7 8">Carbohydrate degradation; glycolysis; D-glyceraldehyde 3-phosphate from glycerone phosphate: step 1/1.</text>
</comment>
<organism evidence="9 10">
    <name type="scientific">Nitrospira lenta</name>
    <dbReference type="NCBI Taxonomy" id="1436998"/>
    <lineage>
        <taxon>Bacteria</taxon>
        <taxon>Pseudomonadati</taxon>
        <taxon>Nitrospirota</taxon>
        <taxon>Nitrospiria</taxon>
        <taxon>Nitrospirales</taxon>
        <taxon>Nitrospiraceae</taxon>
        <taxon>Nitrospira</taxon>
    </lineage>
</organism>
<evidence type="ECO:0000256" key="1">
    <source>
        <dbReference type="ARBA" id="ARBA00004680"/>
    </source>
</evidence>
<dbReference type="InterPro" id="IPR013785">
    <property type="entry name" value="Aldolase_TIM"/>
</dbReference>
<dbReference type="FunCoup" id="A0A330L0W9">
    <property type="interactions" value="526"/>
</dbReference>
<dbReference type="EC" id="5.3.1.1" evidence="7 8"/>
<feature type="binding site" evidence="7">
    <location>
        <begin position="9"/>
        <end position="11"/>
    </location>
    <ligand>
        <name>substrate</name>
    </ligand>
</feature>
<evidence type="ECO:0000256" key="5">
    <source>
        <dbReference type="ARBA" id="ARBA00023152"/>
    </source>
</evidence>
<keyword evidence="3 7" id="KW-0312">Gluconeogenesis</keyword>
<dbReference type="GO" id="GO:0005829">
    <property type="term" value="C:cytosol"/>
    <property type="evidence" value="ECO:0007669"/>
    <property type="project" value="TreeGrafter"/>
</dbReference>
<dbReference type="PROSITE" id="PS51440">
    <property type="entry name" value="TIM_2"/>
    <property type="match status" value="1"/>
</dbReference>
<dbReference type="RefSeq" id="WP_121987846.1">
    <property type="nucleotide sequence ID" value="NZ_OUNR01000001.1"/>
</dbReference>
<feature type="binding site" evidence="7">
    <location>
        <position position="214"/>
    </location>
    <ligand>
        <name>substrate</name>
    </ligand>
</feature>
<dbReference type="Gene3D" id="3.20.20.70">
    <property type="entry name" value="Aldolase class I"/>
    <property type="match status" value="1"/>
</dbReference>
<dbReference type="SUPFAM" id="SSF51351">
    <property type="entry name" value="Triosephosphate isomerase (TIM)"/>
    <property type="match status" value="1"/>
</dbReference>
<dbReference type="EMBL" id="OUNR01000001">
    <property type="protein sequence ID" value="SPP63294.1"/>
    <property type="molecule type" value="Genomic_DNA"/>
</dbReference>
<proteinExistence type="inferred from homology"/>
<dbReference type="UniPathway" id="UPA00138"/>
<dbReference type="Pfam" id="PF00121">
    <property type="entry name" value="TIM"/>
    <property type="match status" value="1"/>
</dbReference>
<gene>
    <name evidence="7 9" type="primary">tpiA</name>
    <name evidence="9" type="ORF">NITLEN_10380</name>
</gene>
<dbReference type="NCBIfam" id="TIGR00419">
    <property type="entry name" value="tim"/>
    <property type="match status" value="1"/>
</dbReference>
<protein>
    <recommendedName>
        <fullName evidence="7 8">Triosephosphate isomerase</fullName>
        <shortName evidence="7">TIM</shortName>
        <shortName evidence="7">TPI</shortName>
        <ecNumber evidence="7 8">5.3.1.1</ecNumber>
    </recommendedName>
    <alternativeName>
        <fullName evidence="7">Triose-phosphate isomerase</fullName>
    </alternativeName>
</protein>
<evidence type="ECO:0000256" key="8">
    <source>
        <dbReference type="RuleBase" id="RU363013"/>
    </source>
</evidence>
<dbReference type="CDD" id="cd00311">
    <property type="entry name" value="TIM"/>
    <property type="match status" value="1"/>
</dbReference>
<dbReference type="GO" id="GO:0046166">
    <property type="term" value="P:glyceraldehyde-3-phosphate biosynthetic process"/>
    <property type="evidence" value="ECO:0007669"/>
    <property type="project" value="TreeGrafter"/>
</dbReference>
<evidence type="ECO:0000313" key="9">
    <source>
        <dbReference type="EMBL" id="SPP63294.1"/>
    </source>
</evidence>
<comment type="function">
    <text evidence="7">Involved in the gluconeogenesis. Catalyzes stereospecifically the conversion of dihydroxyacetone phosphate (DHAP) to D-glyceraldehyde-3-phosphate (G3P).</text>
</comment>
<comment type="subunit">
    <text evidence="7 8">Homodimer.</text>
</comment>
<dbReference type="AlphaFoldDB" id="A0A330L0W9"/>
<dbReference type="PANTHER" id="PTHR21139">
    <property type="entry name" value="TRIOSEPHOSPHATE ISOMERASE"/>
    <property type="match status" value="1"/>
</dbReference>
<dbReference type="HAMAP" id="MF_00147_B">
    <property type="entry name" value="TIM_B"/>
    <property type="match status" value="1"/>
</dbReference>
<dbReference type="InterPro" id="IPR000652">
    <property type="entry name" value="Triosephosphate_isomerase"/>
</dbReference>
<evidence type="ECO:0000256" key="7">
    <source>
        <dbReference type="HAMAP-Rule" id="MF_00147"/>
    </source>
</evidence>